<evidence type="ECO:0000256" key="1">
    <source>
        <dbReference type="SAM" id="MobiDB-lite"/>
    </source>
</evidence>
<dbReference type="AlphaFoldDB" id="A0A5B7E972"/>
<dbReference type="EMBL" id="VSRR010002088">
    <property type="protein sequence ID" value="MPC29533.1"/>
    <property type="molecule type" value="Genomic_DNA"/>
</dbReference>
<protein>
    <submittedName>
        <fullName evidence="2">Uncharacterized protein</fullName>
    </submittedName>
</protein>
<evidence type="ECO:0000313" key="3">
    <source>
        <dbReference type="Proteomes" id="UP000324222"/>
    </source>
</evidence>
<sequence length="90" mass="9660">MAGLRGAGLRIWAIKSSAMGAASQLHEKPWQPRHITGRRQPPARQPGPSGQTTQFGPHLLPARMESCGSFMAQCARGTLPRGEDDRVGEG</sequence>
<accession>A0A5B7E972</accession>
<evidence type="ECO:0000313" key="2">
    <source>
        <dbReference type="EMBL" id="MPC29533.1"/>
    </source>
</evidence>
<organism evidence="2 3">
    <name type="scientific">Portunus trituberculatus</name>
    <name type="common">Swimming crab</name>
    <name type="synonym">Neptunus trituberculatus</name>
    <dbReference type="NCBI Taxonomy" id="210409"/>
    <lineage>
        <taxon>Eukaryota</taxon>
        <taxon>Metazoa</taxon>
        <taxon>Ecdysozoa</taxon>
        <taxon>Arthropoda</taxon>
        <taxon>Crustacea</taxon>
        <taxon>Multicrustacea</taxon>
        <taxon>Malacostraca</taxon>
        <taxon>Eumalacostraca</taxon>
        <taxon>Eucarida</taxon>
        <taxon>Decapoda</taxon>
        <taxon>Pleocyemata</taxon>
        <taxon>Brachyura</taxon>
        <taxon>Eubrachyura</taxon>
        <taxon>Portunoidea</taxon>
        <taxon>Portunidae</taxon>
        <taxon>Portuninae</taxon>
        <taxon>Portunus</taxon>
    </lineage>
</organism>
<feature type="region of interest" description="Disordered" evidence="1">
    <location>
        <begin position="20"/>
        <end position="61"/>
    </location>
</feature>
<keyword evidence="3" id="KW-1185">Reference proteome</keyword>
<name>A0A5B7E972_PORTR</name>
<proteinExistence type="predicted"/>
<gene>
    <name evidence="2" type="ORF">E2C01_022772</name>
</gene>
<comment type="caution">
    <text evidence="2">The sequence shown here is derived from an EMBL/GenBank/DDBJ whole genome shotgun (WGS) entry which is preliminary data.</text>
</comment>
<dbReference type="Proteomes" id="UP000324222">
    <property type="component" value="Unassembled WGS sequence"/>
</dbReference>
<reference evidence="2 3" key="1">
    <citation type="submission" date="2019-05" db="EMBL/GenBank/DDBJ databases">
        <title>Another draft genome of Portunus trituberculatus and its Hox gene families provides insights of decapod evolution.</title>
        <authorList>
            <person name="Jeong J.-H."/>
            <person name="Song I."/>
            <person name="Kim S."/>
            <person name="Choi T."/>
            <person name="Kim D."/>
            <person name="Ryu S."/>
            <person name="Kim W."/>
        </authorList>
    </citation>
    <scope>NUCLEOTIDE SEQUENCE [LARGE SCALE GENOMIC DNA]</scope>
    <source>
        <tissue evidence="2">Muscle</tissue>
    </source>
</reference>
<feature type="compositionally biased region" description="Low complexity" evidence="1">
    <location>
        <begin position="38"/>
        <end position="51"/>
    </location>
</feature>